<keyword evidence="1" id="KW-0121">Carboxypeptidase</keyword>
<dbReference type="AlphaFoldDB" id="A0A6W0GXL9"/>
<evidence type="ECO:0000256" key="1">
    <source>
        <dbReference type="ARBA" id="ARBA00022645"/>
    </source>
</evidence>
<keyword evidence="2" id="KW-0472">Membrane</keyword>
<dbReference type="Gene3D" id="3.40.710.10">
    <property type="entry name" value="DD-peptidase/beta-lactamase superfamily"/>
    <property type="match status" value="1"/>
</dbReference>
<keyword evidence="1" id="KW-0378">Hydrolase</keyword>
<protein>
    <submittedName>
        <fullName evidence="4">Peptidoglycan synthase</fullName>
    </submittedName>
</protein>
<organism evidence="4">
    <name type="scientific">Salmonella enterica</name>
    <name type="common">Salmonella choleraesuis</name>
    <dbReference type="NCBI Taxonomy" id="28901"/>
    <lineage>
        <taxon>Bacteria</taxon>
        <taxon>Pseudomonadati</taxon>
        <taxon>Pseudomonadota</taxon>
        <taxon>Gammaproteobacteria</taxon>
        <taxon>Enterobacterales</taxon>
        <taxon>Enterobacteriaceae</taxon>
        <taxon>Salmonella</taxon>
    </lineage>
</organism>
<feature type="non-terminal residue" evidence="4">
    <location>
        <position position="294"/>
    </location>
</feature>
<sequence>MKNKQSIRPSSPEKGFSNVRYNILLAGIALIFIVLVARLTGLQLFDHAVLENAADRRSVRTLALPAQRGTLTDRYGVVLAMSVPARDIIADPKRIAAAHPDFAEARWAFLADLLDITPEELRRTIQDNSDKEFLFLKKKSPLSLSRAVSQLHLPGISQKYNENRYYPLGEASASLIGVTGAENRGLSGIEQSFNTVLRKDFGVKKIRKNARGGVISVIQYDAPETAPAIRLSIDSVLQYIVYSRLREGVEQHHAQSGAAVLVSVNTGEILAMASYPSFNPNRFSGATSAEMRNV</sequence>
<dbReference type="GO" id="GO:0004180">
    <property type="term" value="F:carboxypeptidase activity"/>
    <property type="evidence" value="ECO:0007669"/>
    <property type="project" value="UniProtKB-KW"/>
</dbReference>
<dbReference type="Gene3D" id="1.10.150.770">
    <property type="match status" value="1"/>
</dbReference>
<keyword evidence="2" id="KW-0812">Transmembrane</keyword>
<reference evidence="4" key="2">
    <citation type="submission" date="2019-10" db="EMBL/GenBank/DDBJ databases">
        <authorList>
            <consortium name="NCBI Pathogen Detection Project"/>
        </authorList>
    </citation>
    <scope>NUCLEOTIDE SEQUENCE</scope>
    <source>
        <strain evidence="4">R18.2055</strain>
    </source>
</reference>
<feature type="domain" description="Penicillin-binding protein dimerisation" evidence="3">
    <location>
        <begin position="64"/>
        <end position="218"/>
    </location>
</feature>
<name>A0A6W0GXL9_SALER</name>
<evidence type="ECO:0000256" key="2">
    <source>
        <dbReference type="SAM" id="Phobius"/>
    </source>
</evidence>
<dbReference type="Gene3D" id="3.90.1310.10">
    <property type="entry name" value="Penicillin-binding protein 2a (Domain 2)"/>
    <property type="match status" value="1"/>
</dbReference>
<keyword evidence="1" id="KW-0645">Protease</keyword>
<dbReference type="InterPro" id="IPR005311">
    <property type="entry name" value="PBP_dimer"/>
</dbReference>
<comment type="caution">
    <text evidence="4">The sequence shown here is derived from an EMBL/GenBank/DDBJ whole genome shotgun (WGS) entry which is preliminary data.</text>
</comment>
<evidence type="ECO:0000313" key="4">
    <source>
        <dbReference type="EMBL" id="HAA0949776.1"/>
    </source>
</evidence>
<dbReference type="GO" id="GO:0008658">
    <property type="term" value="F:penicillin binding"/>
    <property type="evidence" value="ECO:0007669"/>
    <property type="project" value="InterPro"/>
</dbReference>
<gene>
    <name evidence="4" type="ORF">GDL96_23735</name>
</gene>
<dbReference type="SUPFAM" id="SSF56519">
    <property type="entry name" value="Penicillin binding protein dimerisation domain"/>
    <property type="match status" value="1"/>
</dbReference>
<reference evidence="4" key="1">
    <citation type="journal article" date="2018" name="Genome Biol.">
        <title>SKESA: strategic k-mer extension for scrupulous assemblies.</title>
        <authorList>
            <person name="Souvorov A."/>
            <person name="Agarwala R."/>
            <person name="Lipman D.J."/>
        </authorList>
    </citation>
    <scope>NUCLEOTIDE SEQUENCE</scope>
    <source>
        <strain evidence="4">R18.2055</strain>
    </source>
</reference>
<dbReference type="InterPro" id="IPR036138">
    <property type="entry name" value="PBP_dimer_sf"/>
</dbReference>
<evidence type="ECO:0000259" key="3">
    <source>
        <dbReference type="Pfam" id="PF03717"/>
    </source>
</evidence>
<dbReference type="GO" id="GO:0071555">
    <property type="term" value="P:cell wall organization"/>
    <property type="evidence" value="ECO:0007669"/>
    <property type="project" value="TreeGrafter"/>
</dbReference>
<dbReference type="EMBL" id="DAAAKZ010000043">
    <property type="protein sequence ID" value="HAA0949776.1"/>
    <property type="molecule type" value="Genomic_DNA"/>
</dbReference>
<dbReference type="Pfam" id="PF03717">
    <property type="entry name" value="PBP_dimer"/>
    <property type="match status" value="1"/>
</dbReference>
<keyword evidence="2" id="KW-1133">Transmembrane helix</keyword>
<accession>A0A6W0GXL9</accession>
<dbReference type="PANTHER" id="PTHR30627">
    <property type="entry name" value="PEPTIDOGLYCAN D,D-TRANSPEPTIDASE"/>
    <property type="match status" value="1"/>
</dbReference>
<dbReference type="InterPro" id="IPR050515">
    <property type="entry name" value="Beta-lactam/transpept"/>
</dbReference>
<feature type="transmembrane region" description="Helical" evidence="2">
    <location>
        <begin position="21"/>
        <end position="41"/>
    </location>
</feature>
<dbReference type="GO" id="GO:0005886">
    <property type="term" value="C:plasma membrane"/>
    <property type="evidence" value="ECO:0007669"/>
    <property type="project" value="TreeGrafter"/>
</dbReference>
<dbReference type="InterPro" id="IPR012338">
    <property type="entry name" value="Beta-lactam/transpept-like"/>
</dbReference>
<proteinExistence type="predicted"/>
<dbReference type="SUPFAM" id="SSF56601">
    <property type="entry name" value="beta-lactamase/transpeptidase-like"/>
    <property type="match status" value="1"/>
</dbReference>